<dbReference type="GO" id="GO:0005737">
    <property type="term" value="C:cytoplasm"/>
    <property type="evidence" value="ECO:0007669"/>
    <property type="project" value="TreeGrafter"/>
</dbReference>
<reference evidence="3" key="2">
    <citation type="submission" date="2019-12" db="EMBL/GenBank/DDBJ databases">
        <authorList>
            <person name="Hoang T.H.H."/>
            <person name="Okutani A."/>
        </authorList>
    </citation>
    <scope>NUCLEOTIDE SEQUENCE</scope>
    <source>
        <strain evidence="3">QuyetLC</strain>
    </source>
</reference>
<dbReference type="InterPro" id="IPR025110">
    <property type="entry name" value="AMP-bd_C"/>
</dbReference>
<evidence type="ECO:0000259" key="2">
    <source>
        <dbReference type="PROSITE" id="PS50075"/>
    </source>
</evidence>
<dbReference type="InterPro" id="IPR036736">
    <property type="entry name" value="ACP-like_sf"/>
</dbReference>
<dbReference type="PROSITE" id="PS50075">
    <property type="entry name" value="CARRIER"/>
    <property type="match status" value="1"/>
</dbReference>
<organism evidence="3">
    <name type="scientific">Bacillus anthracis</name>
    <name type="common">anthrax bacterium</name>
    <dbReference type="NCBI Taxonomy" id="1392"/>
    <lineage>
        <taxon>Bacteria</taxon>
        <taxon>Bacillati</taxon>
        <taxon>Bacillota</taxon>
        <taxon>Bacilli</taxon>
        <taxon>Bacillales</taxon>
        <taxon>Bacillaceae</taxon>
        <taxon>Bacillus</taxon>
        <taxon>Bacillus cereus group</taxon>
    </lineage>
</organism>
<evidence type="ECO:0000256" key="1">
    <source>
        <dbReference type="ARBA" id="ARBA00001957"/>
    </source>
</evidence>
<dbReference type="PANTHER" id="PTHR45527:SF1">
    <property type="entry name" value="FATTY ACID SYNTHASE"/>
    <property type="match status" value="1"/>
</dbReference>
<dbReference type="SUPFAM" id="SSF52777">
    <property type="entry name" value="CoA-dependent acyltransferases"/>
    <property type="match status" value="2"/>
</dbReference>
<name>A0A640MQJ0_BACAN</name>
<dbReference type="InterPro" id="IPR009081">
    <property type="entry name" value="PP-bd_ACP"/>
</dbReference>
<dbReference type="EMBL" id="BLEY01000072">
    <property type="protein sequence ID" value="GEU14548.1"/>
    <property type="molecule type" value="Genomic_DNA"/>
</dbReference>
<gene>
    <name evidence="3" type="ORF">QuyetLC_46970</name>
</gene>
<reference evidence="3" key="1">
    <citation type="submission" date="2019-12" db="EMBL/GenBank/DDBJ databases">
        <title>Epidemiological and comparative genomic analysis of Bacillus anthracis isolated from northern Vietnam.</title>
        <authorList>
            <person name="Hoang T.T.H."/>
            <person name="Dang D.A."/>
            <person name="Pham M.H."/>
            <person name="Luong M.H."/>
            <person name="Tran N.D."/>
            <person name="Nguyen T.H."/>
            <person name="Nguyen T.T."/>
            <person name="Inoue S."/>
            <person name="Morikawa S."/>
            <person name="Okutani A."/>
        </authorList>
    </citation>
    <scope>NUCLEOTIDE SEQUENCE</scope>
    <source>
        <strain evidence="3">QuyetLC</strain>
    </source>
</reference>
<dbReference type="GO" id="GO:0044550">
    <property type="term" value="P:secondary metabolite biosynthetic process"/>
    <property type="evidence" value="ECO:0007669"/>
    <property type="project" value="TreeGrafter"/>
</dbReference>
<dbReference type="Pfam" id="PF00668">
    <property type="entry name" value="Condensation"/>
    <property type="match status" value="1"/>
</dbReference>
<dbReference type="Gene3D" id="3.30.559.30">
    <property type="entry name" value="Nonribosomal peptide synthetase, condensation domain"/>
    <property type="match status" value="1"/>
</dbReference>
<dbReference type="InterPro" id="IPR000873">
    <property type="entry name" value="AMP-dep_synth/lig_dom"/>
</dbReference>
<dbReference type="InterPro" id="IPR023213">
    <property type="entry name" value="CAT-like_dom_sf"/>
</dbReference>
<evidence type="ECO:0000313" key="3">
    <source>
        <dbReference type="EMBL" id="GEU14548.1"/>
    </source>
</evidence>
<dbReference type="AlphaFoldDB" id="A0A640MQJ0"/>
<dbReference type="Pfam" id="PF00550">
    <property type="entry name" value="PP-binding"/>
    <property type="match status" value="1"/>
</dbReference>
<dbReference type="GO" id="GO:0031177">
    <property type="term" value="F:phosphopantetheine binding"/>
    <property type="evidence" value="ECO:0007669"/>
    <property type="project" value="TreeGrafter"/>
</dbReference>
<dbReference type="PROSITE" id="PS00455">
    <property type="entry name" value="AMP_BINDING"/>
    <property type="match status" value="1"/>
</dbReference>
<comment type="caution">
    <text evidence="3">The sequence shown here is derived from an EMBL/GenBank/DDBJ whole genome shotgun (WGS) entry which is preliminary data.</text>
</comment>
<dbReference type="SUPFAM" id="SSF47336">
    <property type="entry name" value="ACP-like"/>
    <property type="match status" value="1"/>
</dbReference>
<dbReference type="Gene3D" id="3.30.300.30">
    <property type="match status" value="1"/>
</dbReference>
<dbReference type="GO" id="GO:0008610">
    <property type="term" value="P:lipid biosynthetic process"/>
    <property type="evidence" value="ECO:0007669"/>
    <property type="project" value="UniProtKB-ARBA"/>
</dbReference>
<dbReference type="Pfam" id="PF00501">
    <property type="entry name" value="AMP-binding"/>
    <property type="match status" value="1"/>
</dbReference>
<dbReference type="CDD" id="cd05930">
    <property type="entry name" value="A_NRPS"/>
    <property type="match status" value="1"/>
</dbReference>
<dbReference type="InterPro" id="IPR042099">
    <property type="entry name" value="ANL_N_sf"/>
</dbReference>
<dbReference type="InterPro" id="IPR020845">
    <property type="entry name" value="AMP-binding_CS"/>
</dbReference>
<dbReference type="Gene3D" id="3.30.559.10">
    <property type="entry name" value="Chloramphenicol acetyltransferase-like domain"/>
    <property type="match status" value="1"/>
</dbReference>
<feature type="domain" description="Carrier" evidence="2">
    <location>
        <begin position="517"/>
        <end position="592"/>
    </location>
</feature>
<dbReference type="SUPFAM" id="SSF56801">
    <property type="entry name" value="Acetyl-CoA synthetase-like"/>
    <property type="match status" value="1"/>
</dbReference>
<sequence length="1036" mass="119932">MNTKSVLENYNLFLEFEKQAKLFPKKVVIQNSGKGITNEELTGHVQQIASGLCAKGLKKGDVVGVMLEKGDYYPAVLLACLKLGLVFLPLDATHPVNRIKQIVNVSKVRLIVSNKILNNDYIDSLIYSCEVLCSLKDKSILMPTVQIEQADPAYIIYTSGTTGYPKGIIGNHAGLHNLVEGMRKVINQTDIETVGVFAPTIFDPSIAQIFFSLLTSNKLIFIQEKLKQNPLNLLEFIKRNKMDVIDITPCYLQLILDSLRFSKYSSFCLPTIISCGEPLPLKLVDNLYSFDSMKNTRIFNFYGPSECSVYSTVLVIDKKKAKNIEKMSIGYPLSGVNIVILNEKAEECECLVEGEICIYGKNMSNGYVEKELSGQYFVTHPMYLDSLLYKTGDRGYKTEDGMVYYIGRKDDQIKIRGFRIELKEIELKLEEVPRIDRAVVLKINDIGKDKLIAFYLSKQRISENRIHKYLKGKLPDYMIPDHYVSVEEFPLNANGKIIKKELVNFYNKIKIDYKDKIVLHERTKKLLQEVSSNFSIDLAYVDEDFSSQGINSLDMYRLLMYLQAVYEIDIPFECLAEYNSVKSFLNDIDDQINKKSSKEISLKVTGAPEEVTALPFQKFLLELEKKELKKNQLPNISSYNMVFSIRFNKYIDPSIFKRGIERILQRHAIFSYYFEKDNVNNKVKLLRSKQIASGYLEIHDCKCLKDIHLFSYLQAFFDLNTPCLYQFLLFEDTNEQQMLVLNIHHCIFDYYSLHIFLYELFNSVENTIISEDTGYVNYIESRSNQKNQQSIDYLLEYYKNRKKAVRLIGDLEDQKIKVYSNHSYKEYSFSFGEELLTKVKRACKGMSCTEYMLLFSAFALLIYQYTGKKDFSVGTFLPGRKGTQHYRSIGLMTEMHGIRFKLSRQQQIKEFVKEVKENILNHYPHQQISMQEIFQCMPFDELVKGTLFDIVFNYMSYQKIVVDEYECTIRDLSGIAEGLPLVFVISQYDNELIITIKYNHKMYSSQYIEQLVSDYVVILKKTLINGNLMVVDLQRE</sequence>
<dbReference type="PANTHER" id="PTHR45527">
    <property type="entry name" value="NONRIBOSOMAL PEPTIDE SYNTHETASE"/>
    <property type="match status" value="1"/>
</dbReference>
<dbReference type="GO" id="GO:0043041">
    <property type="term" value="P:amino acid activation for nonribosomal peptide biosynthetic process"/>
    <property type="evidence" value="ECO:0007669"/>
    <property type="project" value="TreeGrafter"/>
</dbReference>
<dbReference type="GO" id="GO:0003824">
    <property type="term" value="F:catalytic activity"/>
    <property type="evidence" value="ECO:0007669"/>
    <property type="project" value="InterPro"/>
</dbReference>
<accession>A0A640MQJ0</accession>
<proteinExistence type="predicted"/>
<protein>
    <recommendedName>
        <fullName evidence="2">Carrier domain-containing protein</fullName>
    </recommendedName>
</protein>
<dbReference type="Gene3D" id="3.40.50.12780">
    <property type="entry name" value="N-terminal domain of ligase-like"/>
    <property type="match status" value="1"/>
</dbReference>
<dbReference type="InterPro" id="IPR001242">
    <property type="entry name" value="Condensation_dom"/>
</dbReference>
<comment type="cofactor">
    <cofactor evidence="1">
        <name>pantetheine 4'-phosphate</name>
        <dbReference type="ChEBI" id="CHEBI:47942"/>
    </cofactor>
</comment>
<dbReference type="InterPro" id="IPR045851">
    <property type="entry name" value="AMP-bd_C_sf"/>
</dbReference>
<dbReference type="Pfam" id="PF13193">
    <property type="entry name" value="AMP-binding_C"/>
    <property type="match status" value="1"/>
</dbReference>